<dbReference type="AlphaFoldDB" id="A0A5B2W487"/>
<feature type="transmembrane region" description="Helical" evidence="2">
    <location>
        <begin position="190"/>
        <end position="208"/>
    </location>
</feature>
<keyword evidence="4" id="KW-1185">Reference proteome</keyword>
<accession>A0A5B2W487</accession>
<evidence type="ECO:0000313" key="4">
    <source>
        <dbReference type="Proteomes" id="UP000324611"/>
    </source>
</evidence>
<feature type="region of interest" description="Disordered" evidence="1">
    <location>
        <begin position="213"/>
        <end position="239"/>
    </location>
</feature>
<feature type="transmembrane region" description="Helical" evidence="2">
    <location>
        <begin position="6"/>
        <end position="28"/>
    </location>
</feature>
<comment type="caution">
    <text evidence="3">The sequence shown here is derived from an EMBL/GenBank/DDBJ whole genome shotgun (WGS) entry which is preliminary data.</text>
</comment>
<gene>
    <name evidence="3" type="ORF">F0L74_03655</name>
</gene>
<organism evidence="3 4">
    <name type="scientific">Chitinophaga agrisoli</name>
    <dbReference type="NCBI Taxonomy" id="2607653"/>
    <lineage>
        <taxon>Bacteria</taxon>
        <taxon>Pseudomonadati</taxon>
        <taxon>Bacteroidota</taxon>
        <taxon>Chitinophagia</taxon>
        <taxon>Chitinophagales</taxon>
        <taxon>Chitinophagaceae</taxon>
        <taxon>Chitinophaga</taxon>
    </lineage>
</organism>
<keyword evidence="2" id="KW-1133">Transmembrane helix</keyword>
<reference evidence="3 4" key="2">
    <citation type="submission" date="2019-09" db="EMBL/GenBank/DDBJ databases">
        <authorList>
            <person name="Jin C."/>
        </authorList>
    </citation>
    <scope>NUCLEOTIDE SEQUENCE [LARGE SCALE GENOMIC DNA]</scope>
    <source>
        <strain evidence="3 4">BN140078</strain>
    </source>
</reference>
<dbReference type="EMBL" id="VUOC01000001">
    <property type="protein sequence ID" value="KAA2245069.1"/>
    <property type="molecule type" value="Genomic_DNA"/>
</dbReference>
<dbReference type="RefSeq" id="WP_149836465.1">
    <property type="nucleotide sequence ID" value="NZ_VUOC01000001.1"/>
</dbReference>
<protein>
    <submittedName>
        <fullName evidence="3">Uncharacterized protein</fullName>
    </submittedName>
</protein>
<dbReference type="Proteomes" id="UP000324611">
    <property type="component" value="Unassembled WGS sequence"/>
</dbReference>
<evidence type="ECO:0000313" key="3">
    <source>
        <dbReference type="EMBL" id="KAA2245069.1"/>
    </source>
</evidence>
<feature type="transmembrane region" description="Helical" evidence="2">
    <location>
        <begin position="124"/>
        <end position="144"/>
    </location>
</feature>
<sequence length="239" mass="25989">MEKLLTITLVLHIAGGTLSLLAGLVSLITSKGRRAHRVSGNLFTAGMTLVFITALVLAVAKGLTFLLMVAFFSYHMVLRGYRALYLKKQHLGMRMALADILLNGIGGLFNTGLLIWGVSRLLTGYHYIPIVAIVFGLLGIWMVGMDVRHFLVPPKDKKQWLYTHIGSMVGAYTAAVTAFGVVNIHFLPGLIVWTVPGVSGLLITGIIIRRYKQRSSPPPASGKKAYITGIPNPTGYENT</sequence>
<name>A0A5B2W487_9BACT</name>
<proteinExistence type="predicted"/>
<evidence type="ECO:0000256" key="2">
    <source>
        <dbReference type="SAM" id="Phobius"/>
    </source>
</evidence>
<feature type="transmembrane region" description="Helical" evidence="2">
    <location>
        <begin position="96"/>
        <end position="118"/>
    </location>
</feature>
<keyword evidence="2" id="KW-0812">Transmembrane</keyword>
<evidence type="ECO:0000256" key="1">
    <source>
        <dbReference type="SAM" id="MobiDB-lite"/>
    </source>
</evidence>
<feature type="transmembrane region" description="Helical" evidence="2">
    <location>
        <begin position="165"/>
        <end position="184"/>
    </location>
</feature>
<reference evidence="3 4" key="1">
    <citation type="submission" date="2019-09" db="EMBL/GenBank/DDBJ databases">
        <title>Chitinophaga ginsengihumi sp. nov., isolated from soil of ginseng rhizosphere.</title>
        <authorList>
            <person name="Lee J."/>
        </authorList>
    </citation>
    <scope>NUCLEOTIDE SEQUENCE [LARGE SCALE GENOMIC DNA]</scope>
    <source>
        <strain evidence="3 4">BN140078</strain>
    </source>
</reference>
<keyword evidence="2" id="KW-0472">Membrane</keyword>